<accession>A0A833R0B2</accession>
<evidence type="ECO:0000256" key="1">
    <source>
        <dbReference type="SAM" id="MobiDB-lite"/>
    </source>
</evidence>
<dbReference type="SMART" id="SM01177">
    <property type="entry name" value="DUF4210"/>
    <property type="match status" value="1"/>
</dbReference>
<evidence type="ECO:0000313" key="3">
    <source>
        <dbReference type="EMBL" id="KAF3327649.1"/>
    </source>
</evidence>
<name>A0A833R0B2_9POAL</name>
<feature type="compositionally biased region" description="Polar residues" evidence="1">
    <location>
        <begin position="351"/>
        <end position="364"/>
    </location>
</feature>
<dbReference type="Pfam" id="PF13915">
    <property type="entry name" value="DUF4210"/>
    <property type="match status" value="1"/>
</dbReference>
<dbReference type="PANTHER" id="PTHR13199">
    <property type="entry name" value="GH03947P"/>
    <property type="match status" value="1"/>
</dbReference>
<dbReference type="InterPro" id="IPR051506">
    <property type="entry name" value="ATOS_Transcription_Regulators"/>
</dbReference>
<evidence type="ECO:0000259" key="2">
    <source>
        <dbReference type="SMART" id="SM01177"/>
    </source>
</evidence>
<comment type="caution">
    <text evidence="3">The sequence shown here is derived from an EMBL/GenBank/DDBJ whole genome shotgun (WGS) entry which is preliminary data.</text>
</comment>
<protein>
    <submittedName>
        <fullName evidence="3">Protein FAM214A</fullName>
    </submittedName>
</protein>
<dbReference type="PANTHER" id="PTHR13199:SF11">
    <property type="entry name" value="PROTEIN ATOSSA"/>
    <property type="match status" value="1"/>
</dbReference>
<dbReference type="EMBL" id="SWLB01000017">
    <property type="protein sequence ID" value="KAF3327649.1"/>
    <property type="molecule type" value="Genomic_DNA"/>
</dbReference>
<dbReference type="InterPro" id="IPR033473">
    <property type="entry name" value="Atos-like_C"/>
</dbReference>
<keyword evidence="4" id="KW-1185">Reference proteome</keyword>
<dbReference type="AlphaFoldDB" id="A0A833R0B2"/>
<feature type="region of interest" description="Disordered" evidence="1">
    <location>
        <begin position="351"/>
        <end position="382"/>
    </location>
</feature>
<dbReference type="Proteomes" id="UP000623129">
    <property type="component" value="Unassembled WGS sequence"/>
</dbReference>
<dbReference type="Pfam" id="PF13889">
    <property type="entry name" value="Chromosome_seg"/>
    <property type="match status" value="1"/>
</dbReference>
<proteinExistence type="predicted"/>
<gene>
    <name evidence="3" type="ORF">FCM35_KLT07767</name>
</gene>
<dbReference type="OrthoDB" id="8625101at2759"/>
<reference evidence="3" key="1">
    <citation type="submission" date="2020-01" db="EMBL/GenBank/DDBJ databases">
        <title>Genome sequence of Kobresia littledalei, the first chromosome-level genome in the family Cyperaceae.</title>
        <authorList>
            <person name="Qu G."/>
        </authorList>
    </citation>
    <scope>NUCLEOTIDE SEQUENCE</scope>
    <source>
        <strain evidence="3">C.B.Clarke</strain>
        <tissue evidence="3">Leaf</tissue>
    </source>
</reference>
<feature type="domain" description="Atos-like conserved" evidence="2">
    <location>
        <begin position="281"/>
        <end position="340"/>
    </location>
</feature>
<organism evidence="3 4">
    <name type="scientific">Carex littledalei</name>
    <dbReference type="NCBI Taxonomy" id="544730"/>
    <lineage>
        <taxon>Eukaryota</taxon>
        <taxon>Viridiplantae</taxon>
        <taxon>Streptophyta</taxon>
        <taxon>Embryophyta</taxon>
        <taxon>Tracheophyta</taxon>
        <taxon>Spermatophyta</taxon>
        <taxon>Magnoliopsida</taxon>
        <taxon>Liliopsida</taxon>
        <taxon>Poales</taxon>
        <taxon>Cyperaceae</taxon>
        <taxon>Cyperoideae</taxon>
        <taxon>Cariceae</taxon>
        <taxon>Carex</taxon>
        <taxon>Carex subgen. Euthyceras</taxon>
    </lineage>
</organism>
<evidence type="ECO:0000313" key="4">
    <source>
        <dbReference type="Proteomes" id="UP000623129"/>
    </source>
</evidence>
<sequence>MGLPQVSPGQSDGGTAMALSTFISTSIHPNSNSISVSSSNSNTASRMSLPSVGELKLNSNEKQHLPKVRVVGFESRSSSSSDVPNQTNVGPHLVRKRLLSPLNTVLRKQFYGDLLNISHSNSSTQNLDNNCDSVRRLSTDSCKKVYFGDSGSFKNLGFQNSDSFTDGPLFVERDFSTKQEHSPPPSLSPLGPRLHDRMRNVRGLNFEGQFLDLQEAKGLKEKLPFEEDEILEEDGQDSPSLLCHDEFEVFTPRGGELGRGGAAYMSNFVGSPAKCHVRRSLVGSFEESLLSGRLSSGNTNQNIDGFLAVLNITGGTFAPPTQKLPFSVTSIDGDTSLLYYASIDLAGRLSPNKSTNRNLNSSPNAKFRRSLSANDESRSAKSRLRIPVKGRIQLVVSNPEKTPVHTFFSNYDLTDMPAGTKTFMRQKVTISSPISTNNIGKDGGSKCEKLSTNGATDCNSDFSTYFSSREKVNVTTTDLNMDKIHLANGSPCKMPTKANEGSTPGSSGALRYALHLRFLSPAIKKKGVVRSVQRTKSDCSSAVVSHEMEERRYYLYNDFRVVFPQRHSDSDEGKLKVEHHFPADPKYFDISN</sequence>
<dbReference type="InterPro" id="IPR025261">
    <property type="entry name" value="Atos-like_cons_dom"/>
</dbReference>